<keyword evidence="3" id="KW-0238">DNA-binding</keyword>
<gene>
    <name evidence="6" type="ORF">BIT28_24220</name>
</gene>
<accession>A0A1Q9GCM1</accession>
<reference evidence="6 7" key="1">
    <citation type="submission" date="2016-09" db="EMBL/GenBank/DDBJ databases">
        <title>Photobacterium proteolyticum sp. nov. a protease producing bacterium isolated from ocean sediments of Laizhou Bay.</title>
        <authorList>
            <person name="Li Y."/>
        </authorList>
    </citation>
    <scope>NUCLEOTIDE SEQUENCE [LARGE SCALE GENOMIC DNA]</scope>
    <source>
        <strain evidence="6 7">13-12</strain>
    </source>
</reference>
<keyword evidence="7" id="KW-1185">Reference proteome</keyword>
<dbReference type="Proteomes" id="UP000186905">
    <property type="component" value="Unassembled WGS sequence"/>
</dbReference>
<dbReference type="SUPFAM" id="SSF53850">
    <property type="entry name" value="Periplasmic binding protein-like II"/>
    <property type="match status" value="1"/>
</dbReference>
<name>A0A1Q9GCM1_9GAMM</name>
<keyword evidence="2" id="KW-0805">Transcription regulation</keyword>
<dbReference type="RefSeq" id="WP_075767113.1">
    <property type="nucleotide sequence ID" value="NZ_MJIL01000092.1"/>
</dbReference>
<dbReference type="PROSITE" id="PS50931">
    <property type="entry name" value="HTH_LYSR"/>
    <property type="match status" value="1"/>
</dbReference>
<evidence type="ECO:0000256" key="2">
    <source>
        <dbReference type="ARBA" id="ARBA00023015"/>
    </source>
</evidence>
<dbReference type="Gene3D" id="3.40.190.290">
    <property type="match status" value="1"/>
</dbReference>
<comment type="similarity">
    <text evidence="1">Belongs to the LysR transcriptional regulatory family.</text>
</comment>
<evidence type="ECO:0000313" key="6">
    <source>
        <dbReference type="EMBL" id="OLQ72138.1"/>
    </source>
</evidence>
<sequence length="293" mass="32906">MLDKMAFFVYVVRTGSISAAARKFKVSVSAGSRWLQELEQSFGMTLCRRSNRLLTPTPAGQKLFDEFSPMVDNAEHLCRTLQDFQHHDKGHLNIACTPVYANHYLMEKISQYMAENSDVTFSINVTPWALDHIGESDLVISANACYQGYREKDLHLVRREIMQSPFIVVASPAYLARHPAPDVPADLAKHQCLFATTLTGSNDWIFTRNGESQIVKVPKSLEVNDSDLLLQSAKMGAGIAYLPAFIVESEILDGRLIPLLDEFETSIWSLNLYYHPVTSASAVANHFKEHLLQ</sequence>
<dbReference type="PANTHER" id="PTHR30537">
    <property type="entry name" value="HTH-TYPE TRANSCRIPTIONAL REGULATOR"/>
    <property type="match status" value="1"/>
</dbReference>
<evidence type="ECO:0000313" key="7">
    <source>
        <dbReference type="Proteomes" id="UP000186905"/>
    </source>
</evidence>
<dbReference type="PANTHER" id="PTHR30537:SF5">
    <property type="entry name" value="HTH-TYPE TRANSCRIPTIONAL ACTIVATOR TTDR-RELATED"/>
    <property type="match status" value="1"/>
</dbReference>
<dbReference type="InterPro" id="IPR000847">
    <property type="entry name" value="LysR_HTH_N"/>
</dbReference>
<comment type="caution">
    <text evidence="6">The sequence shown here is derived from an EMBL/GenBank/DDBJ whole genome shotgun (WGS) entry which is preliminary data.</text>
</comment>
<dbReference type="SUPFAM" id="SSF46785">
    <property type="entry name" value="Winged helix' DNA-binding domain"/>
    <property type="match status" value="1"/>
</dbReference>
<dbReference type="AlphaFoldDB" id="A0A1Q9GCM1"/>
<dbReference type="GO" id="GO:0003700">
    <property type="term" value="F:DNA-binding transcription factor activity"/>
    <property type="evidence" value="ECO:0007669"/>
    <property type="project" value="InterPro"/>
</dbReference>
<dbReference type="OrthoDB" id="9813056at2"/>
<protein>
    <submittedName>
        <fullName evidence="6">Transcriptional regulator</fullName>
    </submittedName>
</protein>
<dbReference type="GO" id="GO:0003677">
    <property type="term" value="F:DNA binding"/>
    <property type="evidence" value="ECO:0007669"/>
    <property type="project" value="UniProtKB-KW"/>
</dbReference>
<dbReference type="STRING" id="1903952.BIT28_24220"/>
<organism evidence="6 7">
    <name type="scientific">Photobacterium proteolyticum</name>
    <dbReference type="NCBI Taxonomy" id="1903952"/>
    <lineage>
        <taxon>Bacteria</taxon>
        <taxon>Pseudomonadati</taxon>
        <taxon>Pseudomonadota</taxon>
        <taxon>Gammaproteobacteria</taxon>
        <taxon>Vibrionales</taxon>
        <taxon>Vibrionaceae</taxon>
        <taxon>Photobacterium</taxon>
    </lineage>
</organism>
<evidence type="ECO:0000256" key="3">
    <source>
        <dbReference type="ARBA" id="ARBA00023125"/>
    </source>
</evidence>
<keyword evidence="4" id="KW-0804">Transcription</keyword>
<proteinExistence type="inferred from homology"/>
<evidence type="ECO:0000256" key="1">
    <source>
        <dbReference type="ARBA" id="ARBA00009437"/>
    </source>
</evidence>
<dbReference type="EMBL" id="MJIL01000092">
    <property type="protein sequence ID" value="OLQ72138.1"/>
    <property type="molecule type" value="Genomic_DNA"/>
</dbReference>
<dbReference type="CDD" id="cd08422">
    <property type="entry name" value="PBP2_CrgA_like"/>
    <property type="match status" value="1"/>
</dbReference>
<dbReference type="Pfam" id="PF03466">
    <property type="entry name" value="LysR_substrate"/>
    <property type="match status" value="1"/>
</dbReference>
<evidence type="ECO:0000256" key="4">
    <source>
        <dbReference type="ARBA" id="ARBA00023163"/>
    </source>
</evidence>
<dbReference type="InterPro" id="IPR036388">
    <property type="entry name" value="WH-like_DNA-bd_sf"/>
</dbReference>
<dbReference type="InterPro" id="IPR058163">
    <property type="entry name" value="LysR-type_TF_proteobact-type"/>
</dbReference>
<dbReference type="Pfam" id="PF00126">
    <property type="entry name" value="HTH_1"/>
    <property type="match status" value="1"/>
</dbReference>
<dbReference type="InterPro" id="IPR005119">
    <property type="entry name" value="LysR_subst-bd"/>
</dbReference>
<evidence type="ECO:0000259" key="5">
    <source>
        <dbReference type="PROSITE" id="PS50931"/>
    </source>
</evidence>
<dbReference type="Gene3D" id="1.10.10.10">
    <property type="entry name" value="Winged helix-like DNA-binding domain superfamily/Winged helix DNA-binding domain"/>
    <property type="match status" value="1"/>
</dbReference>
<dbReference type="InterPro" id="IPR036390">
    <property type="entry name" value="WH_DNA-bd_sf"/>
</dbReference>
<feature type="domain" description="HTH lysR-type" evidence="5">
    <location>
        <begin position="1"/>
        <end position="57"/>
    </location>
</feature>